<dbReference type="InterPro" id="IPR002878">
    <property type="entry name" value="ChsH2_C"/>
</dbReference>
<gene>
    <name evidence="3" type="ORF">HGA08_15090</name>
</gene>
<dbReference type="AlphaFoldDB" id="A0A846Y4F1"/>
<evidence type="ECO:0000313" key="4">
    <source>
        <dbReference type="Proteomes" id="UP000565711"/>
    </source>
</evidence>
<dbReference type="InterPro" id="IPR012340">
    <property type="entry name" value="NA-bd_OB-fold"/>
</dbReference>
<dbReference type="Proteomes" id="UP000565711">
    <property type="component" value="Unassembled WGS sequence"/>
</dbReference>
<keyword evidence="4" id="KW-1185">Reference proteome</keyword>
<dbReference type="Pfam" id="PF01796">
    <property type="entry name" value="OB_ChsH2_C"/>
    <property type="match status" value="1"/>
</dbReference>
<accession>A0A846Y4F1</accession>
<dbReference type="Pfam" id="PF12172">
    <property type="entry name" value="zf-ChsH2"/>
    <property type="match status" value="1"/>
</dbReference>
<feature type="domain" description="ChsH2 rubredoxin-like zinc ribbon" evidence="2">
    <location>
        <begin position="26"/>
        <end position="52"/>
    </location>
</feature>
<name>A0A846Y4F1_9NOCA</name>
<organism evidence="3 4">
    <name type="scientific">Nocardia vermiculata</name>
    <dbReference type="NCBI Taxonomy" id="257274"/>
    <lineage>
        <taxon>Bacteria</taxon>
        <taxon>Bacillati</taxon>
        <taxon>Actinomycetota</taxon>
        <taxon>Actinomycetes</taxon>
        <taxon>Mycobacteriales</taxon>
        <taxon>Nocardiaceae</taxon>
        <taxon>Nocardia</taxon>
    </lineage>
</organism>
<evidence type="ECO:0000259" key="1">
    <source>
        <dbReference type="Pfam" id="PF01796"/>
    </source>
</evidence>
<protein>
    <recommendedName>
        <fullName evidence="5">DUF35 domain-containing protein</fullName>
    </recommendedName>
</protein>
<evidence type="ECO:0000313" key="3">
    <source>
        <dbReference type="EMBL" id="NKY51549.1"/>
    </source>
</evidence>
<comment type="caution">
    <text evidence="3">The sequence shown here is derived from an EMBL/GenBank/DDBJ whole genome shotgun (WGS) entry which is preliminary data.</text>
</comment>
<reference evidence="3 4" key="1">
    <citation type="submission" date="2020-04" db="EMBL/GenBank/DDBJ databases">
        <title>MicrobeNet Type strains.</title>
        <authorList>
            <person name="Nicholson A.C."/>
        </authorList>
    </citation>
    <scope>NUCLEOTIDE SEQUENCE [LARGE SCALE GENOMIC DNA]</scope>
    <source>
        <strain evidence="3 4">JCM 12354</strain>
    </source>
</reference>
<sequence>MTNERPLPVRYPEDVEHLDGAVNALLRVPCCRTCDQRFWPPAPVCPADFGTDIGWDTDPGTGRVNSWVRFHKQYFTADRVPYVVVQVRLDSGPNLTTTWTGAADPVIGELVAVSFRTVGDDTVLPEFGPVPTHD</sequence>
<dbReference type="InterPro" id="IPR022002">
    <property type="entry name" value="ChsH2_Znr"/>
</dbReference>
<evidence type="ECO:0000259" key="2">
    <source>
        <dbReference type="Pfam" id="PF12172"/>
    </source>
</evidence>
<dbReference type="SUPFAM" id="SSF50249">
    <property type="entry name" value="Nucleic acid-binding proteins"/>
    <property type="match status" value="1"/>
</dbReference>
<proteinExistence type="predicted"/>
<dbReference type="EMBL" id="JAAXOP010000007">
    <property type="protein sequence ID" value="NKY51549.1"/>
    <property type="molecule type" value="Genomic_DNA"/>
</dbReference>
<dbReference type="RefSeq" id="WP_067874789.1">
    <property type="nucleotide sequence ID" value="NZ_JAAXOP010000007.1"/>
</dbReference>
<evidence type="ECO:0008006" key="5">
    <source>
        <dbReference type="Google" id="ProtNLM"/>
    </source>
</evidence>
<feature type="domain" description="ChsH2 C-terminal OB-fold" evidence="1">
    <location>
        <begin position="59"/>
        <end position="116"/>
    </location>
</feature>